<keyword evidence="4" id="KW-0808">Transferase</keyword>
<accession>A0ABY5L3P2</accession>
<dbReference type="CDD" id="cd04186">
    <property type="entry name" value="GT_2_like_c"/>
    <property type="match status" value="1"/>
</dbReference>
<sequence>MTGLLPDPAPAPAVENAPATDGLHVVILSWHGREDTLRCVRSVLADGLAPAQVLVVDNGSGDGLGDALRELAPEVRFRQTGANLGFTGGMNHGIRACLAEGARHVCVLNNDTEVTPGMFAALVRHAAPGTAVSPEVRYLDEPETVWFGGGAVEADRGWPRHLTPAELARDDAADPDRVLRESATLAGCCVLAPAATWRQVGLFDPAYFLLFEDADWSARARALGVRLVVARDAVLLHAVSASFTGPSRLLSSYYYARNAMRYTRTRVTRRPAPRLRFVRDQLARPALRRVRSGAVRDGALEALFTAAGLVADAVRLYGPAPAAVLRSARWAARPRPAPAPADHPHPAADDGTRT</sequence>
<evidence type="ECO:0000256" key="2">
    <source>
        <dbReference type="ARBA" id="ARBA00006739"/>
    </source>
</evidence>
<comment type="similarity">
    <text evidence="2">Belongs to the glycosyltransferase 2 family.</text>
</comment>
<dbReference type="Pfam" id="PF13641">
    <property type="entry name" value="Glyco_tranf_2_3"/>
    <property type="match status" value="1"/>
</dbReference>
<dbReference type="Gene3D" id="3.90.550.10">
    <property type="entry name" value="Spore Coat Polysaccharide Biosynthesis Protein SpsA, Chain A"/>
    <property type="match status" value="1"/>
</dbReference>
<evidence type="ECO:0000256" key="1">
    <source>
        <dbReference type="ARBA" id="ARBA00004776"/>
    </source>
</evidence>
<keyword evidence="3" id="KW-0328">Glycosyltransferase</keyword>
<reference evidence="6 7" key="1">
    <citation type="submission" date="2022-07" db="EMBL/GenBank/DDBJ databases">
        <title>Novel species in genus cellulomonas.</title>
        <authorList>
            <person name="Ye L."/>
        </authorList>
    </citation>
    <scope>NUCLEOTIDE SEQUENCE [LARGE SCALE GENOMIC DNA]</scope>
    <source>
        <strain evidence="7">zg-Y338</strain>
    </source>
</reference>
<evidence type="ECO:0000256" key="3">
    <source>
        <dbReference type="ARBA" id="ARBA00022676"/>
    </source>
</evidence>
<organism evidence="6 7">
    <name type="scientific">Cellulomonas chengniuliangii</name>
    <dbReference type="NCBI Taxonomy" id="2968084"/>
    <lineage>
        <taxon>Bacteria</taxon>
        <taxon>Bacillati</taxon>
        <taxon>Actinomycetota</taxon>
        <taxon>Actinomycetes</taxon>
        <taxon>Micrococcales</taxon>
        <taxon>Cellulomonadaceae</taxon>
        <taxon>Cellulomonas</taxon>
    </lineage>
</organism>
<name>A0ABY5L3P2_9CELL</name>
<dbReference type="PANTHER" id="PTHR43179:SF12">
    <property type="entry name" value="GALACTOFURANOSYLTRANSFERASE GLFT2"/>
    <property type="match status" value="1"/>
</dbReference>
<evidence type="ECO:0000256" key="4">
    <source>
        <dbReference type="ARBA" id="ARBA00022679"/>
    </source>
</evidence>
<feature type="compositionally biased region" description="Basic and acidic residues" evidence="5">
    <location>
        <begin position="342"/>
        <end position="354"/>
    </location>
</feature>
<gene>
    <name evidence="6" type="ORF">NP064_03985</name>
</gene>
<dbReference type="InterPro" id="IPR029044">
    <property type="entry name" value="Nucleotide-diphossugar_trans"/>
</dbReference>
<proteinExistence type="inferred from homology"/>
<protein>
    <submittedName>
        <fullName evidence="6">Glycosyltransferase family 2 protein</fullName>
    </submittedName>
</protein>
<dbReference type="SUPFAM" id="SSF53448">
    <property type="entry name" value="Nucleotide-diphospho-sugar transferases"/>
    <property type="match status" value="1"/>
</dbReference>
<dbReference type="RefSeq" id="WP_227567807.1">
    <property type="nucleotide sequence ID" value="NZ_CP101988.1"/>
</dbReference>
<dbReference type="PANTHER" id="PTHR43179">
    <property type="entry name" value="RHAMNOSYLTRANSFERASE WBBL"/>
    <property type="match status" value="1"/>
</dbReference>
<dbReference type="EMBL" id="CP101988">
    <property type="protein sequence ID" value="UUI76075.1"/>
    <property type="molecule type" value="Genomic_DNA"/>
</dbReference>
<dbReference type="Proteomes" id="UP001316189">
    <property type="component" value="Chromosome"/>
</dbReference>
<evidence type="ECO:0000313" key="6">
    <source>
        <dbReference type="EMBL" id="UUI76075.1"/>
    </source>
</evidence>
<evidence type="ECO:0000256" key="5">
    <source>
        <dbReference type="SAM" id="MobiDB-lite"/>
    </source>
</evidence>
<comment type="pathway">
    <text evidence="1">Cell wall biogenesis; cell wall polysaccharide biosynthesis.</text>
</comment>
<evidence type="ECO:0000313" key="7">
    <source>
        <dbReference type="Proteomes" id="UP001316189"/>
    </source>
</evidence>
<keyword evidence="7" id="KW-1185">Reference proteome</keyword>
<feature type="region of interest" description="Disordered" evidence="5">
    <location>
        <begin position="333"/>
        <end position="354"/>
    </location>
</feature>